<protein>
    <submittedName>
        <fullName evidence="2">Uncharacterized protein</fullName>
    </submittedName>
</protein>
<comment type="caution">
    <text evidence="2">The sequence shown here is derived from an EMBL/GenBank/DDBJ whole genome shotgun (WGS) entry which is preliminary data.</text>
</comment>
<evidence type="ECO:0000313" key="2">
    <source>
        <dbReference type="EMBL" id="NYE44456.1"/>
    </source>
</evidence>
<dbReference type="Gene3D" id="3.30.420.40">
    <property type="match status" value="1"/>
</dbReference>
<dbReference type="AlphaFoldDB" id="A0A7Y9KWN3"/>
<dbReference type="EMBL" id="JACCCF010000001">
    <property type="protein sequence ID" value="NYE44456.1"/>
    <property type="molecule type" value="Genomic_DNA"/>
</dbReference>
<gene>
    <name evidence="2" type="ORF">HEB29_005467</name>
</gene>
<sequence>MSCSASGPPPRPACRSRRGRPRRRPRGNILLQARAHGLVGDLADMRRLVARTQDLRHYTPRGGERDWDRAAALLESR</sequence>
<proteinExistence type="predicted"/>
<feature type="region of interest" description="Disordered" evidence="1">
    <location>
        <begin position="1"/>
        <end position="28"/>
    </location>
</feature>
<accession>A0A7Y9KWN3</accession>
<organism evidence="2 3">
    <name type="scientific">Streptomyces fulvorobeus</name>
    <dbReference type="NCBI Taxonomy" id="284028"/>
    <lineage>
        <taxon>Bacteria</taxon>
        <taxon>Bacillati</taxon>
        <taxon>Actinomycetota</taxon>
        <taxon>Actinomycetes</taxon>
        <taxon>Kitasatosporales</taxon>
        <taxon>Streptomycetaceae</taxon>
        <taxon>Streptomyces</taxon>
    </lineage>
</organism>
<dbReference type="Proteomes" id="UP000530403">
    <property type="component" value="Unassembled WGS sequence"/>
</dbReference>
<evidence type="ECO:0000313" key="3">
    <source>
        <dbReference type="Proteomes" id="UP000530403"/>
    </source>
</evidence>
<name>A0A7Y9KWN3_9ACTN</name>
<evidence type="ECO:0000256" key="1">
    <source>
        <dbReference type="SAM" id="MobiDB-lite"/>
    </source>
</evidence>
<feature type="compositionally biased region" description="Basic residues" evidence="1">
    <location>
        <begin position="14"/>
        <end position="26"/>
    </location>
</feature>
<reference evidence="2 3" key="1">
    <citation type="submission" date="2020-07" db="EMBL/GenBank/DDBJ databases">
        <title>Sequencing the genomes of 1000 actinobacteria strains.</title>
        <authorList>
            <person name="Klenk H.-P."/>
        </authorList>
    </citation>
    <scope>NUCLEOTIDE SEQUENCE [LARGE SCALE GENOMIC DNA]</scope>
    <source>
        <strain evidence="2 3">DSM 41455</strain>
    </source>
</reference>